<gene>
    <name evidence="2" type="ORF">HF526_27980</name>
</gene>
<evidence type="ECO:0000313" key="3">
    <source>
        <dbReference type="Proteomes" id="UP000820669"/>
    </source>
</evidence>
<name>A0ABX1SHR4_9PSEU</name>
<dbReference type="InterPro" id="IPR003673">
    <property type="entry name" value="CoA-Trfase_fam_III"/>
</dbReference>
<dbReference type="Proteomes" id="UP000820669">
    <property type="component" value="Unassembled WGS sequence"/>
</dbReference>
<dbReference type="InterPro" id="IPR050483">
    <property type="entry name" value="CoA-transferase_III_domain"/>
</dbReference>
<dbReference type="InterPro" id="IPR023606">
    <property type="entry name" value="CoA-Trfase_III_dom_1_sf"/>
</dbReference>
<keyword evidence="1 2" id="KW-0808">Transferase</keyword>
<dbReference type="InterPro" id="IPR044855">
    <property type="entry name" value="CoA-Trfase_III_dom3_sf"/>
</dbReference>
<dbReference type="SUPFAM" id="SSF89796">
    <property type="entry name" value="CoA-transferase family III (CaiB/BaiF)"/>
    <property type="match status" value="1"/>
</dbReference>
<dbReference type="Gene3D" id="3.40.50.10540">
    <property type="entry name" value="Crotonobetainyl-coa:carnitine coa-transferase, domain 1"/>
    <property type="match status" value="1"/>
</dbReference>
<proteinExistence type="predicted"/>
<dbReference type="GO" id="GO:0016740">
    <property type="term" value="F:transferase activity"/>
    <property type="evidence" value="ECO:0007669"/>
    <property type="project" value="UniProtKB-KW"/>
</dbReference>
<dbReference type="Pfam" id="PF02515">
    <property type="entry name" value="CoA_transf_3"/>
    <property type="match status" value="1"/>
</dbReference>
<dbReference type="Gene3D" id="3.30.1540.10">
    <property type="entry name" value="formyl-coa transferase, domain 3"/>
    <property type="match status" value="1"/>
</dbReference>
<dbReference type="EMBL" id="JAAXLA010000074">
    <property type="protein sequence ID" value="NMI01112.1"/>
    <property type="molecule type" value="Genomic_DNA"/>
</dbReference>
<protein>
    <submittedName>
        <fullName evidence="2">CoA transferase</fullName>
    </submittedName>
</protein>
<organism evidence="2 3">
    <name type="scientific">Pseudonocardia acidicola</name>
    <dbReference type="NCBI Taxonomy" id="2724939"/>
    <lineage>
        <taxon>Bacteria</taxon>
        <taxon>Bacillati</taxon>
        <taxon>Actinomycetota</taxon>
        <taxon>Actinomycetes</taxon>
        <taxon>Pseudonocardiales</taxon>
        <taxon>Pseudonocardiaceae</taxon>
        <taxon>Pseudonocardia</taxon>
    </lineage>
</organism>
<reference evidence="2 3" key="1">
    <citation type="submission" date="2020-04" db="EMBL/GenBank/DDBJ databases">
        <authorList>
            <person name="Klaysubun C."/>
            <person name="Duangmal K."/>
            <person name="Lipun K."/>
        </authorList>
    </citation>
    <scope>NUCLEOTIDE SEQUENCE [LARGE SCALE GENOMIC DNA]</scope>
    <source>
        <strain evidence="2 3">K10HN5</strain>
    </source>
</reference>
<evidence type="ECO:0000256" key="1">
    <source>
        <dbReference type="ARBA" id="ARBA00022679"/>
    </source>
</evidence>
<dbReference type="PANTHER" id="PTHR48207:SF3">
    <property type="entry name" value="SUCCINATE--HYDROXYMETHYLGLUTARATE COA-TRANSFERASE"/>
    <property type="match status" value="1"/>
</dbReference>
<comment type="caution">
    <text evidence="2">The sequence shown here is derived from an EMBL/GenBank/DDBJ whole genome shotgun (WGS) entry which is preliminary data.</text>
</comment>
<evidence type="ECO:0000313" key="2">
    <source>
        <dbReference type="EMBL" id="NMI01112.1"/>
    </source>
</evidence>
<keyword evidence="3" id="KW-1185">Reference proteome</keyword>
<accession>A0ABX1SHR4</accession>
<dbReference type="PANTHER" id="PTHR48207">
    <property type="entry name" value="SUCCINATE--HYDROXYMETHYLGLUTARATE COA-TRANSFERASE"/>
    <property type="match status" value="1"/>
</dbReference>
<sequence>MTPTGGPGAPPGETYRGLRVLELTTTIAGPFCAMILADLGADVVKVERPGGGDDARAMPPHLDGESAVFHSVNRGKRSVVLDLSCATGAEAFLRLAEDADVVVQGFRPGAAERLGVGFDTVHRRNPSVVYCSVSAFGSAGAGAGLPGYDPLIQAFTGMMSMTGEPGRPPVRAAASLIDLSTGMWAAMAVMAALARRERTGRGEHVEATLVDSGFALLAHQVLGMAATGEVPGPLGSGSPITAPYETFRTADGWIMIAAGNDGLFARLCRALGADELLGDARFAGSAARVRHRDVLHHAIEQRLAVRSRAACLELLQRAGVPAGPVHDLGEAVAHPVAIDRGTVVPGAPLPQVRLPIAGPPVAGYRRPPRLGEHTTEILGGLGYSPAEIATLSVSERPPG</sequence>